<proteinExistence type="predicted"/>
<protein>
    <submittedName>
        <fullName evidence="1">Uncharacterized protein</fullName>
    </submittedName>
</protein>
<evidence type="ECO:0000313" key="1">
    <source>
        <dbReference type="EMBL" id="EET58372.1"/>
    </source>
</evidence>
<gene>
    <name evidence="1" type="ORF">BRYFOR_09661</name>
</gene>
<dbReference type="Proteomes" id="UP000005561">
    <property type="component" value="Unassembled WGS sequence"/>
</dbReference>
<dbReference type="EMBL" id="ACCL02000034">
    <property type="protein sequence ID" value="EET58372.1"/>
    <property type="molecule type" value="Genomic_DNA"/>
</dbReference>
<sequence length="47" mass="5793">MTPFYHYFYGKRIFIDRPPVGYMLKNKGIRCPYSLIFLFYHTFHISL</sequence>
<accession>C6LLW1</accession>
<reference evidence="1" key="1">
    <citation type="submission" date="2009-07" db="EMBL/GenBank/DDBJ databases">
        <authorList>
            <person name="Weinstock G."/>
            <person name="Sodergren E."/>
            <person name="Clifton S."/>
            <person name="Fulton L."/>
            <person name="Fulton B."/>
            <person name="Courtney L."/>
            <person name="Fronick C."/>
            <person name="Harrison M."/>
            <person name="Strong C."/>
            <person name="Farmer C."/>
            <person name="Delahaunty K."/>
            <person name="Markovic C."/>
            <person name="Hall O."/>
            <person name="Minx P."/>
            <person name="Tomlinson C."/>
            <person name="Mitreva M."/>
            <person name="Nelson J."/>
            <person name="Hou S."/>
            <person name="Wollam A."/>
            <person name="Pepin K.H."/>
            <person name="Johnson M."/>
            <person name="Bhonagiri V."/>
            <person name="Nash W.E."/>
            <person name="Warren W."/>
            <person name="Chinwalla A."/>
            <person name="Mardis E.R."/>
            <person name="Wilson R.K."/>
        </authorList>
    </citation>
    <scope>NUCLEOTIDE SEQUENCE [LARGE SCALE GENOMIC DNA]</scope>
    <source>
        <strain evidence="1">DSM 14469</strain>
    </source>
</reference>
<keyword evidence="2" id="KW-1185">Reference proteome</keyword>
<evidence type="ECO:0000313" key="2">
    <source>
        <dbReference type="Proteomes" id="UP000005561"/>
    </source>
</evidence>
<comment type="caution">
    <text evidence="1">The sequence shown here is derived from an EMBL/GenBank/DDBJ whole genome shotgun (WGS) entry which is preliminary data.</text>
</comment>
<dbReference type="AlphaFoldDB" id="C6LLW1"/>
<name>C6LLW1_9FIRM</name>
<organism evidence="1 2">
    <name type="scientific">Marvinbryantia formatexigens DSM 14469</name>
    <dbReference type="NCBI Taxonomy" id="478749"/>
    <lineage>
        <taxon>Bacteria</taxon>
        <taxon>Bacillati</taxon>
        <taxon>Bacillota</taxon>
        <taxon>Clostridia</taxon>
        <taxon>Lachnospirales</taxon>
        <taxon>Lachnospiraceae</taxon>
        <taxon>Marvinbryantia</taxon>
    </lineage>
</organism>